<dbReference type="InterPro" id="IPR004839">
    <property type="entry name" value="Aminotransferase_I/II_large"/>
</dbReference>
<evidence type="ECO:0000313" key="7">
    <source>
        <dbReference type="Proteomes" id="UP000823749"/>
    </source>
</evidence>
<comment type="similarity">
    <text evidence="2">Belongs to the class-II pyridoxal-phosphate-dependent aminotransferase family. BioF subfamily.</text>
</comment>
<keyword evidence="3" id="KW-0808">Transferase</keyword>
<dbReference type="Pfam" id="PF00155">
    <property type="entry name" value="Aminotran_1_2"/>
    <property type="match status" value="1"/>
</dbReference>
<reference evidence="6" key="1">
    <citation type="submission" date="2020-08" db="EMBL/GenBank/DDBJ databases">
        <title>Plant Genome Project.</title>
        <authorList>
            <person name="Zhang R.-G."/>
        </authorList>
    </citation>
    <scope>NUCLEOTIDE SEQUENCE</scope>
    <source>
        <strain evidence="6">WSP0</strain>
        <tissue evidence="6">Leaf</tissue>
    </source>
</reference>
<evidence type="ECO:0000256" key="1">
    <source>
        <dbReference type="ARBA" id="ARBA00001933"/>
    </source>
</evidence>
<dbReference type="InterPro" id="IPR050087">
    <property type="entry name" value="AON_synthase_class-II"/>
</dbReference>
<accession>A0AAV6KZX3</accession>
<dbReference type="InterPro" id="IPR015424">
    <property type="entry name" value="PyrdxlP-dep_Trfase"/>
</dbReference>
<dbReference type="AlphaFoldDB" id="A0AAV6KZX3"/>
<dbReference type="InterPro" id="IPR015422">
    <property type="entry name" value="PyrdxlP-dep_Trfase_small"/>
</dbReference>
<dbReference type="SUPFAM" id="SSF53383">
    <property type="entry name" value="PLP-dependent transferases"/>
    <property type="match status" value="1"/>
</dbReference>
<dbReference type="PANTHER" id="PTHR13693">
    <property type="entry name" value="CLASS II AMINOTRANSFERASE/8-AMINO-7-OXONONANOATE SYNTHASE"/>
    <property type="match status" value="1"/>
</dbReference>
<dbReference type="Gene3D" id="3.90.1150.10">
    <property type="entry name" value="Aspartate Aminotransferase, domain 1"/>
    <property type="match status" value="2"/>
</dbReference>
<dbReference type="Gene3D" id="3.40.640.10">
    <property type="entry name" value="Type I PLP-dependent aspartate aminotransferase-like (Major domain)"/>
    <property type="match status" value="2"/>
</dbReference>
<dbReference type="InterPro" id="IPR015421">
    <property type="entry name" value="PyrdxlP-dep_Trfase_major"/>
</dbReference>
<organism evidence="6 7">
    <name type="scientific">Rhododendron griersonianum</name>
    <dbReference type="NCBI Taxonomy" id="479676"/>
    <lineage>
        <taxon>Eukaryota</taxon>
        <taxon>Viridiplantae</taxon>
        <taxon>Streptophyta</taxon>
        <taxon>Embryophyta</taxon>
        <taxon>Tracheophyta</taxon>
        <taxon>Spermatophyta</taxon>
        <taxon>Magnoliopsida</taxon>
        <taxon>eudicotyledons</taxon>
        <taxon>Gunneridae</taxon>
        <taxon>Pentapetalae</taxon>
        <taxon>asterids</taxon>
        <taxon>Ericales</taxon>
        <taxon>Ericaceae</taxon>
        <taxon>Ericoideae</taxon>
        <taxon>Rhodoreae</taxon>
        <taxon>Rhododendron</taxon>
    </lineage>
</organism>
<keyword evidence="7" id="KW-1185">Reference proteome</keyword>
<evidence type="ECO:0000256" key="3">
    <source>
        <dbReference type="ARBA" id="ARBA00022679"/>
    </source>
</evidence>
<comment type="cofactor">
    <cofactor evidence="1">
        <name>pyridoxal 5'-phosphate</name>
        <dbReference type="ChEBI" id="CHEBI:597326"/>
    </cofactor>
</comment>
<evidence type="ECO:0000313" key="6">
    <source>
        <dbReference type="EMBL" id="KAG5558338.1"/>
    </source>
</evidence>
<evidence type="ECO:0000259" key="5">
    <source>
        <dbReference type="Pfam" id="PF00155"/>
    </source>
</evidence>
<evidence type="ECO:0000256" key="2">
    <source>
        <dbReference type="ARBA" id="ARBA00010008"/>
    </source>
</evidence>
<proteinExistence type="inferred from homology"/>
<dbReference type="Proteomes" id="UP000823749">
    <property type="component" value="Chromosome 3"/>
</dbReference>
<dbReference type="EMBL" id="JACTNZ010000003">
    <property type="protein sequence ID" value="KAG5558338.1"/>
    <property type="molecule type" value="Genomic_DNA"/>
</dbReference>
<keyword evidence="4" id="KW-0663">Pyridoxal phosphate</keyword>
<name>A0AAV6KZX3_9ERIC</name>
<gene>
    <name evidence="6" type="ORF">RHGRI_008310</name>
</gene>
<feature type="domain" description="Aminotransferase class I/classII large" evidence="5">
    <location>
        <begin position="235"/>
        <end position="323"/>
    </location>
</feature>
<dbReference type="GO" id="GO:0009102">
    <property type="term" value="P:biotin biosynthetic process"/>
    <property type="evidence" value="ECO:0007669"/>
    <property type="project" value="TreeGrafter"/>
</dbReference>
<evidence type="ECO:0000256" key="4">
    <source>
        <dbReference type="ARBA" id="ARBA00022898"/>
    </source>
</evidence>
<dbReference type="PANTHER" id="PTHR13693:SF77">
    <property type="entry name" value="8-AMINO-7-OXONONANOATE SYNTHASE"/>
    <property type="match status" value="1"/>
</dbReference>
<dbReference type="GO" id="GO:0030170">
    <property type="term" value="F:pyridoxal phosphate binding"/>
    <property type="evidence" value="ECO:0007669"/>
    <property type="project" value="InterPro"/>
</dbReference>
<comment type="caution">
    <text evidence="6">The sequence shown here is derived from an EMBL/GenBank/DDBJ whole genome shotgun (WGS) entry which is preliminary data.</text>
</comment>
<sequence>MEMRLWDHRVEEALSKLESLKLIKSLKPIHLPSDERRRFVEMEQEFGLISYEFEVFDGLQEQWERASVEVEMAEGTFQRWVPSSGDDVACGNLEVGNEAGACSHQKFRKLLLFSGNDYLGLSTNPMISKAAAKAALAHGMGPKGSALICGYTNYHRLLESCLADLKSKEKPTGEFKMKRLRCPMKKKVVVTDSFFSMDGDFAPMGDLSKLQKRHGFLLVIDDFDYNLPAAVIVAQKETWRRRAIWKRVQDFHALTGIPVTSPIISLVVGSEEKALQASCYLLKSGFHFTAIRPPAVPPNSIRLRVTLSAAHTLDDLKKLTAALSECISFRDIIAHSTNGHTRL</sequence>
<protein>
    <recommendedName>
        <fullName evidence="5">Aminotransferase class I/classII large domain-containing protein</fullName>
    </recommendedName>
</protein>
<dbReference type="GO" id="GO:0016740">
    <property type="term" value="F:transferase activity"/>
    <property type="evidence" value="ECO:0007669"/>
    <property type="project" value="UniProtKB-KW"/>
</dbReference>